<sequence>MKPNYFQPVILRIFKMMRLSKTGTWLVSLMLNPILNKLSSFMGMILIEQSTQNLAGNLG</sequence>
<comment type="caution">
    <text evidence="1">The sequence shown here is derived from an EMBL/GenBank/DDBJ whole genome shotgun (WGS) entry which is preliminary data.</text>
</comment>
<dbReference type="EMBL" id="LUTY01000576">
    <property type="protein sequence ID" value="OAD23067.1"/>
    <property type="molecule type" value="Genomic_DNA"/>
</dbReference>
<evidence type="ECO:0000313" key="1">
    <source>
        <dbReference type="EMBL" id="OAD23067.1"/>
    </source>
</evidence>
<organism evidence="1 2">
    <name type="scientific">Candidatus Thiomargarita nelsonii</name>
    <dbReference type="NCBI Taxonomy" id="1003181"/>
    <lineage>
        <taxon>Bacteria</taxon>
        <taxon>Pseudomonadati</taxon>
        <taxon>Pseudomonadota</taxon>
        <taxon>Gammaproteobacteria</taxon>
        <taxon>Thiotrichales</taxon>
        <taxon>Thiotrichaceae</taxon>
        <taxon>Thiomargarita</taxon>
    </lineage>
</organism>
<accession>A0A176S531</accession>
<protein>
    <submittedName>
        <fullName evidence="1">Uncharacterized protein</fullName>
    </submittedName>
</protein>
<gene>
    <name evidence="1" type="ORF">THIOM_001107</name>
</gene>
<name>A0A176S531_9GAMM</name>
<evidence type="ECO:0000313" key="2">
    <source>
        <dbReference type="Proteomes" id="UP000076962"/>
    </source>
</evidence>
<reference evidence="1 2" key="1">
    <citation type="submission" date="2016-05" db="EMBL/GenBank/DDBJ databases">
        <title>Single-cell genome of chain-forming Candidatus Thiomargarita nelsonii and comparison to other large sulfur-oxidizing bacteria.</title>
        <authorList>
            <person name="Winkel M."/>
            <person name="Salman V."/>
            <person name="Woyke T."/>
            <person name="Schulz-Vogt H."/>
            <person name="Richter M."/>
            <person name="Flood B."/>
            <person name="Bailey J."/>
            <person name="Amann R."/>
            <person name="Mussmann M."/>
        </authorList>
    </citation>
    <scope>NUCLEOTIDE SEQUENCE [LARGE SCALE GENOMIC DNA]</scope>
    <source>
        <strain evidence="1 2">THI036</strain>
    </source>
</reference>
<keyword evidence="2" id="KW-1185">Reference proteome</keyword>
<dbReference type="AlphaFoldDB" id="A0A176S531"/>
<dbReference type="Proteomes" id="UP000076962">
    <property type="component" value="Unassembled WGS sequence"/>
</dbReference>
<proteinExistence type="predicted"/>